<dbReference type="STRING" id="357750.A0A2S6BYV6"/>
<gene>
    <name evidence="3" type="ORF">CBER1_10861</name>
</gene>
<comment type="similarity">
    <text evidence="1 2">Belongs to the arylamine N-acetyltransferase family.</text>
</comment>
<dbReference type="Proteomes" id="UP000237631">
    <property type="component" value="Unassembled WGS sequence"/>
</dbReference>
<dbReference type="InterPro" id="IPR001447">
    <property type="entry name" value="Arylamine_N-AcTrfase"/>
</dbReference>
<protein>
    <submittedName>
        <fullName evidence="3">Uncharacterized protein</fullName>
    </submittedName>
</protein>
<dbReference type="GO" id="GO:0016407">
    <property type="term" value="F:acetyltransferase activity"/>
    <property type="evidence" value="ECO:0007669"/>
    <property type="project" value="InterPro"/>
</dbReference>
<evidence type="ECO:0000256" key="1">
    <source>
        <dbReference type="ARBA" id="ARBA00006547"/>
    </source>
</evidence>
<keyword evidence="4" id="KW-1185">Reference proteome</keyword>
<evidence type="ECO:0000313" key="4">
    <source>
        <dbReference type="Proteomes" id="UP000237631"/>
    </source>
</evidence>
<keyword evidence="2" id="KW-0808">Transferase</keyword>
<dbReference type="PANTHER" id="PTHR11786">
    <property type="entry name" value="N-HYDROXYARYLAMINE O-ACETYLTRANSFERASE"/>
    <property type="match status" value="1"/>
</dbReference>
<dbReference type="InterPro" id="IPR053710">
    <property type="entry name" value="Arylamine_NAT_domain_sf"/>
</dbReference>
<dbReference type="Gene3D" id="3.30.2140.20">
    <property type="match status" value="1"/>
</dbReference>
<name>A0A2S6BYV6_9PEZI</name>
<evidence type="ECO:0000256" key="2">
    <source>
        <dbReference type="RuleBase" id="RU003452"/>
    </source>
</evidence>
<proteinExistence type="inferred from homology"/>
<dbReference type="SUPFAM" id="SSF54001">
    <property type="entry name" value="Cysteine proteinases"/>
    <property type="match status" value="1"/>
</dbReference>
<evidence type="ECO:0000313" key="3">
    <source>
        <dbReference type="EMBL" id="PPJ52660.1"/>
    </source>
</evidence>
<dbReference type="OrthoDB" id="10260017at2759"/>
<keyword evidence="2" id="KW-0012">Acyltransferase</keyword>
<dbReference type="PRINTS" id="PR01543">
    <property type="entry name" value="ANATRNSFRASE"/>
</dbReference>
<dbReference type="AlphaFoldDB" id="A0A2S6BYV6"/>
<dbReference type="InterPro" id="IPR038765">
    <property type="entry name" value="Papain-like_cys_pep_sf"/>
</dbReference>
<reference evidence="4" key="1">
    <citation type="journal article" date="2017" name="bioRxiv">
        <title>Conservation of a gene cluster reveals novel cercosporin biosynthetic mechanisms and extends production to the genus Colletotrichum.</title>
        <authorList>
            <person name="de Jonge R."/>
            <person name="Ebert M.K."/>
            <person name="Huitt-Roehl C.R."/>
            <person name="Pal P."/>
            <person name="Suttle J.C."/>
            <person name="Spanner R.E."/>
            <person name="Neubauer J.D."/>
            <person name="Jurick W.M.II."/>
            <person name="Stott K.A."/>
            <person name="Secor G.A."/>
            <person name="Thomma B.P.H.J."/>
            <person name="Van de Peer Y."/>
            <person name="Townsend C.A."/>
            <person name="Bolton M.D."/>
        </authorList>
    </citation>
    <scope>NUCLEOTIDE SEQUENCE [LARGE SCALE GENOMIC DNA]</scope>
    <source>
        <strain evidence="4">CBS538.71</strain>
    </source>
</reference>
<sequence length="304" mass="34523">MNSYDQSQLQAYFRRIHFSPDQYPRQSLSYLTALLRHQLVHVPFETLGLHYSVDRRVSLDPEVLFDKIVTRSRGGYCLENNAFFGIILRSLGFNTYGVVCRITTSTLGLTDGKWRAMSHMANVVFVEGSKHLVDVGFGADGPTTPLLLQHGNIVGGLRGQDLRLDWKTLPQHTDPSQKVWVYSFRCAGDAWKEIYHFSDSEFFPADFDVLNHYNMTIGRFTKLIVVQRFESAEDLGAEDRLLGSVLLSQNRVERRVPGQSAAVLEHFSSEHERCAAFFKYFALAMTQEEEDAICGTDSELKPAK</sequence>
<comment type="caution">
    <text evidence="3">The sequence shown here is derived from an EMBL/GenBank/DDBJ whole genome shotgun (WGS) entry which is preliminary data.</text>
</comment>
<accession>A0A2S6BYV6</accession>
<organism evidence="3 4">
    <name type="scientific">Cercospora berteroae</name>
    <dbReference type="NCBI Taxonomy" id="357750"/>
    <lineage>
        <taxon>Eukaryota</taxon>
        <taxon>Fungi</taxon>
        <taxon>Dikarya</taxon>
        <taxon>Ascomycota</taxon>
        <taxon>Pezizomycotina</taxon>
        <taxon>Dothideomycetes</taxon>
        <taxon>Dothideomycetidae</taxon>
        <taxon>Mycosphaerellales</taxon>
        <taxon>Mycosphaerellaceae</taxon>
        <taxon>Cercospora</taxon>
    </lineage>
</organism>
<dbReference type="Pfam" id="PF00797">
    <property type="entry name" value="Acetyltransf_2"/>
    <property type="match status" value="1"/>
</dbReference>
<dbReference type="EMBL" id="PNEN01001676">
    <property type="protein sequence ID" value="PPJ52660.1"/>
    <property type="molecule type" value="Genomic_DNA"/>
</dbReference>
<dbReference type="PANTHER" id="PTHR11786:SF0">
    <property type="entry name" value="ARYLAMINE N-ACETYLTRANSFERASE 4-RELATED"/>
    <property type="match status" value="1"/>
</dbReference>